<dbReference type="EnsemblPlants" id="Bo5g020310.1">
    <property type="protein sequence ID" value="Bo5g020310.1"/>
    <property type="gene ID" value="Bo5g020310"/>
</dbReference>
<dbReference type="Gramene" id="Bo5g020310.1">
    <property type="protein sequence ID" value="Bo5g020310.1"/>
    <property type="gene ID" value="Bo5g020310"/>
</dbReference>
<dbReference type="AlphaFoldDB" id="A0A0D3CAB7"/>
<evidence type="ECO:0000259" key="2">
    <source>
        <dbReference type="Pfam" id="PF14303"/>
    </source>
</evidence>
<proteinExistence type="predicted"/>
<evidence type="ECO:0000313" key="3">
    <source>
        <dbReference type="EnsemblPlants" id="Bo5g020310.1"/>
    </source>
</evidence>
<protein>
    <recommendedName>
        <fullName evidence="2">No apical meristem-associated C-terminal domain-containing protein</fullName>
    </recommendedName>
</protein>
<feature type="region of interest" description="Disordered" evidence="1">
    <location>
        <begin position="26"/>
        <end position="67"/>
    </location>
</feature>
<dbReference type="HOGENOM" id="CLU_878113_0_0_1"/>
<evidence type="ECO:0000313" key="4">
    <source>
        <dbReference type="Proteomes" id="UP000032141"/>
    </source>
</evidence>
<feature type="domain" description="No apical meristem-associated C-terminal" evidence="2">
    <location>
        <begin position="183"/>
        <end position="291"/>
    </location>
</feature>
<accession>A0A0D3CAB7</accession>
<dbReference type="Pfam" id="PF14303">
    <property type="entry name" value="NAM-associated"/>
    <property type="match status" value="1"/>
</dbReference>
<reference evidence="3 4" key="1">
    <citation type="journal article" date="2014" name="Genome Biol.">
        <title>Transcriptome and methylome profiling reveals relics of genome dominance in the mesopolyploid Brassica oleracea.</title>
        <authorList>
            <person name="Parkin I.A."/>
            <person name="Koh C."/>
            <person name="Tang H."/>
            <person name="Robinson S.J."/>
            <person name="Kagale S."/>
            <person name="Clarke W.E."/>
            <person name="Town C.D."/>
            <person name="Nixon J."/>
            <person name="Krishnakumar V."/>
            <person name="Bidwell S.L."/>
            <person name="Denoeud F."/>
            <person name="Belcram H."/>
            <person name="Links M.G."/>
            <person name="Just J."/>
            <person name="Clarke C."/>
            <person name="Bender T."/>
            <person name="Huebert T."/>
            <person name="Mason A.S."/>
            <person name="Pires J.C."/>
            <person name="Barker G."/>
            <person name="Moore J."/>
            <person name="Walley P.G."/>
            <person name="Manoli S."/>
            <person name="Batley J."/>
            <person name="Edwards D."/>
            <person name="Nelson M.N."/>
            <person name="Wang X."/>
            <person name="Paterson A.H."/>
            <person name="King G."/>
            <person name="Bancroft I."/>
            <person name="Chalhoub B."/>
            <person name="Sharpe A.G."/>
        </authorList>
    </citation>
    <scope>NUCLEOTIDE SEQUENCE</scope>
    <source>
        <strain evidence="3 4">cv. TO1000</strain>
    </source>
</reference>
<dbReference type="PANTHER" id="PTHR45023:SF4">
    <property type="entry name" value="GLYCINE-RICH PROTEIN-RELATED"/>
    <property type="match status" value="1"/>
</dbReference>
<organism evidence="3 4">
    <name type="scientific">Brassica oleracea var. oleracea</name>
    <dbReference type="NCBI Taxonomy" id="109376"/>
    <lineage>
        <taxon>Eukaryota</taxon>
        <taxon>Viridiplantae</taxon>
        <taxon>Streptophyta</taxon>
        <taxon>Embryophyta</taxon>
        <taxon>Tracheophyta</taxon>
        <taxon>Spermatophyta</taxon>
        <taxon>Magnoliopsida</taxon>
        <taxon>eudicotyledons</taxon>
        <taxon>Gunneridae</taxon>
        <taxon>Pentapetalae</taxon>
        <taxon>rosids</taxon>
        <taxon>malvids</taxon>
        <taxon>Brassicales</taxon>
        <taxon>Brassicaceae</taxon>
        <taxon>Brassiceae</taxon>
        <taxon>Brassica</taxon>
    </lineage>
</organism>
<dbReference type="Proteomes" id="UP000032141">
    <property type="component" value="Chromosome C5"/>
</dbReference>
<dbReference type="InterPro" id="IPR029466">
    <property type="entry name" value="NAM-associated_C"/>
</dbReference>
<reference evidence="3" key="2">
    <citation type="submission" date="2015-03" db="UniProtKB">
        <authorList>
            <consortium name="EnsemblPlants"/>
        </authorList>
    </citation>
    <scope>IDENTIFICATION</scope>
</reference>
<dbReference type="PANTHER" id="PTHR45023">
    <property type="match status" value="1"/>
</dbReference>
<keyword evidence="4" id="KW-1185">Reference proteome</keyword>
<evidence type="ECO:0000256" key="1">
    <source>
        <dbReference type="SAM" id="MobiDB-lite"/>
    </source>
</evidence>
<name>A0A0D3CAB7_BRAOL</name>
<sequence>MSSLSVDLLDGEKLVPLSRWLSSRKSNRKINRHEGSLKKMTTTAKQRRSAFVGAKHKGSSKQRSAFSGAKQTVKHYLNRKFPSLAVKAPRIQTLVKTLKPVVKKEGRGLQQTIFVAYYNASPKLAGCEKREASHCKNCWQKINDVICKFCGAYEATTREKSSGQNENDVLKLAHGIFFTNHKKKFTLEHAWKELRNHQKWCELSTGKNDGSSRKRKCGDISHSASSKATEADYADDDEVTNRPMGVKAAKARSKKTMVDGKELSEFQTMWSIKKQDLALKERMSKMKVLDSLIAKQGPLADYEEALKKKLIHELMSN</sequence>